<protein>
    <submittedName>
        <fullName evidence="3">Concanavalin A-like lectin/glucanases superfamily protein</fullName>
    </submittedName>
</protein>
<feature type="transmembrane region" description="Helical" evidence="2">
    <location>
        <begin position="150"/>
        <end position="167"/>
    </location>
</feature>
<dbReference type="GO" id="GO:0030246">
    <property type="term" value="F:carbohydrate binding"/>
    <property type="evidence" value="ECO:0007669"/>
    <property type="project" value="UniProtKB-KW"/>
</dbReference>
<dbReference type="EMBL" id="LT629799">
    <property type="protein sequence ID" value="SDU83804.1"/>
    <property type="molecule type" value="Genomic_DNA"/>
</dbReference>
<feature type="region of interest" description="Disordered" evidence="1">
    <location>
        <begin position="172"/>
        <end position="207"/>
    </location>
</feature>
<evidence type="ECO:0000256" key="1">
    <source>
        <dbReference type="SAM" id="MobiDB-lite"/>
    </source>
</evidence>
<dbReference type="InterPro" id="IPR013320">
    <property type="entry name" value="ConA-like_dom_sf"/>
</dbReference>
<proteinExistence type="predicted"/>
<dbReference type="AlphaFoldDB" id="A0A1H2LSG9"/>
<keyword evidence="2" id="KW-1133">Transmembrane helix</keyword>
<dbReference type="InterPro" id="IPR019533">
    <property type="entry name" value="Peptidase_S26"/>
</dbReference>
<name>A0A1H2LSG9_9ACTN</name>
<dbReference type="GO" id="GO:0004252">
    <property type="term" value="F:serine-type endopeptidase activity"/>
    <property type="evidence" value="ECO:0007669"/>
    <property type="project" value="InterPro"/>
</dbReference>
<dbReference type="Gene3D" id="2.60.120.200">
    <property type="match status" value="1"/>
</dbReference>
<feature type="transmembrane region" description="Helical" evidence="2">
    <location>
        <begin position="15"/>
        <end position="40"/>
    </location>
</feature>
<organism evidence="3 4">
    <name type="scientific">Microlunatus sagamiharensis</name>
    <dbReference type="NCBI Taxonomy" id="546874"/>
    <lineage>
        <taxon>Bacteria</taxon>
        <taxon>Bacillati</taxon>
        <taxon>Actinomycetota</taxon>
        <taxon>Actinomycetes</taxon>
        <taxon>Propionibacteriales</taxon>
        <taxon>Propionibacteriaceae</taxon>
        <taxon>Microlunatus</taxon>
    </lineage>
</organism>
<keyword evidence="2" id="KW-0472">Membrane</keyword>
<gene>
    <name evidence="3" type="ORF">SAMN04488544_0742</name>
</gene>
<dbReference type="RefSeq" id="WP_157719754.1">
    <property type="nucleotide sequence ID" value="NZ_LT629799.1"/>
</dbReference>
<evidence type="ECO:0000313" key="4">
    <source>
        <dbReference type="Proteomes" id="UP000198825"/>
    </source>
</evidence>
<dbReference type="SUPFAM" id="SSF49899">
    <property type="entry name" value="Concanavalin A-like lectins/glucanases"/>
    <property type="match status" value="1"/>
</dbReference>
<keyword evidence="4" id="KW-1185">Reference proteome</keyword>
<keyword evidence="2" id="KW-0812">Transmembrane</keyword>
<keyword evidence="3" id="KW-0430">Lectin</keyword>
<sequence>MTAPTSGQPPRLWTWWHLAAVTLARSLLVGLLGLAAWGALPAAIGWHPTTVSSGSMMPRLHVGDVAVSRPLGDHVPPLSSVLLFHDPDHPDRLRMHRFVRVDDDGLLVTRGDANNADDSSPVPLSAVVGIGTLRVPWIALPITWLREGRWLPLGLVGAGLVLTLAVATSGRDRGFGDDDEPDDPGAGSTPPASDDEAQTPASTSTAWSGAHAGLRRLGVALGAGLLVTALATTADAKFVATTTSTVSLGLSGYATCASAVAGLGPSIWYRMDETSSTTTSATDGSGNNRTGVYGSAGKTTTTAKPCAQDTGRAMTFDGSSGYLSSPQITGALPNTFSLAIWFRTTTTTGGKLIGFGNQQTGASGIYDRHLYMTNSGQVVFGVYTGAVKTLVTPKAYNDSSWHLAVATLSSAGMRLYLDGALIASDTSTTAGEGVTNGYLRIAYDNIDNWTSTPSSRFFAGTLDDAALFPAALTAAQVSALYASAG</sequence>
<dbReference type="Pfam" id="PF13385">
    <property type="entry name" value="Laminin_G_3"/>
    <property type="match status" value="1"/>
</dbReference>
<evidence type="ECO:0000313" key="3">
    <source>
        <dbReference type="EMBL" id="SDU83804.1"/>
    </source>
</evidence>
<evidence type="ECO:0000256" key="2">
    <source>
        <dbReference type="SAM" id="Phobius"/>
    </source>
</evidence>
<dbReference type="OrthoDB" id="9802683at2"/>
<dbReference type="STRING" id="546874.SAMN04488544_0742"/>
<reference evidence="4" key="1">
    <citation type="submission" date="2016-10" db="EMBL/GenBank/DDBJ databases">
        <authorList>
            <person name="Varghese N."/>
            <person name="Submissions S."/>
        </authorList>
    </citation>
    <scope>NUCLEOTIDE SEQUENCE [LARGE SCALE GENOMIC DNA]</scope>
    <source>
        <strain evidence="4">DSM 21743</strain>
    </source>
</reference>
<feature type="region of interest" description="Disordered" evidence="1">
    <location>
        <begin position="276"/>
        <end position="305"/>
    </location>
</feature>
<dbReference type="CDD" id="cd06530">
    <property type="entry name" value="S26_SPase_I"/>
    <property type="match status" value="1"/>
</dbReference>
<dbReference type="GO" id="GO:0006465">
    <property type="term" value="P:signal peptide processing"/>
    <property type="evidence" value="ECO:0007669"/>
    <property type="project" value="InterPro"/>
</dbReference>
<accession>A0A1H2LSG9</accession>
<dbReference type="Proteomes" id="UP000198825">
    <property type="component" value="Chromosome I"/>
</dbReference>